<evidence type="ECO:0000313" key="1">
    <source>
        <dbReference type="EMBL" id="SDE27087.1"/>
    </source>
</evidence>
<accession>A0A1G7BJI2</accession>
<dbReference type="Proteomes" id="UP000182100">
    <property type="component" value="Unassembled WGS sequence"/>
</dbReference>
<sequence>MAFQAACVCTRSSRKSITPIPALDRLLELRVTSDAPDSGLAAGVRLAVVAPDHGAAMGVLAGDLPGENVAVDVGVDDGEAQAPWFERSGWTGFVSRVRDHVGMGDNKRRQRNTYEVLGLQPLFNAFGTSVLATGVFDSITKRYGNSTGSLFMARSGVYGSVLKQYGRGIGALSFLEPQRSISVGVLDSVKTGSLLGESFFGSHKTAALGLDAFRGSGSVGAWGADPFGWGKGAVTTGVYGGVLKAAGPDQLSGSFFPTARGAAASVWLPGLLDSFTAPLAPSLPRRAEELADLLLPPNLQGFSSSEWSQLIDITTDAGIGLMWAPGAGHLRALLAEDSREGRYAYLLQHQDELLDELSAGMQEVTEEPLQDLVRLGMRVIECARAGLWEGALALATNVLYSAMEEHGIEWYRREFRSVRDHNNQPIRGINGPGPTVEFVLSNVPMPERRVGIFDLRTHLVTRPMSHVFKNSALVQGQHNRHAVCHEASYTSLREVYVLPAMLNMHALLRVLDEKMSDDSPSP</sequence>
<dbReference type="AlphaFoldDB" id="A0A1G7BJI2"/>
<organism evidence="1 2">
    <name type="scientific">Streptomyces prasinopilosus</name>
    <dbReference type="NCBI Taxonomy" id="67344"/>
    <lineage>
        <taxon>Bacteria</taxon>
        <taxon>Bacillati</taxon>
        <taxon>Actinomycetota</taxon>
        <taxon>Actinomycetes</taxon>
        <taxon>Kitasatosporales</taxon>
        <taxon>Streptomycetaceae</taxon>
        <taxon>Streptomyces</taxon>
    </lineage>
</organism>
<proteinExistence type="predicted"/>
<evidence type="ECO:0000313" key="2">
    <source>
        <dbReference type="Proteomes" id="UP000182100"/>
    </source>
</evidence>
<protein>
    <submittedName>
        <fullName evidence="1">Uncharacterized protein</fullName>
    </submittedName>
</protein>
<dbReference type="RefSeq" id="WP_218135284.1">
    <property type="nucleotide sequence ID" value="NZ_FMZK01000024.1"/>
</dbReference>
<reference evidence="2" key="1">
    <citation type="submission" date="2016-10" db="EMBL/GenBank/DDBJ databases">
        <authorList>
            <person name="Varghese N."/>
            <person name="Submissions S."/>
        </authorList>
    </citation>
    <scope>NUCLEOTIDE SEQUENCE [LARGE SCALE GENOMIC DNA]</scope>
    <source>
        <strain evidence="2">CGMCC 4.3504</strain>
    </source>
</reference>
<name>A0A1G7BJI2_9ACTN</name>
<keyword evidence="2" id="KW-1185">Reference proteome</keyword>
<gene>
    <name evidence="1" type="ORF">SAMN05216505_12412</name>
</gene>
<dbReference type="EMBL" id="FMZK01000024">
    <property type="protein sequence ID" value="SDE27087.1"/>
    <property type="molecule type" value="Genomic_DNA"/>
</dbReference>